<evidence type="ECO:0000313" key="4">
    <source>
        <dbReference type="RefSeq" id="XP_052753692.1"/>
    </source>
</evidence>
<sequence length="469" mass="51961">MAKVTRPTKTAEMCVTGLDDSITPKKVATVFACKGMTVLRGTSKWRKSAVISSVWGPARPGSESGSRSGPVEVEEEARRFGDAMSQICDTVMPRAGPRRQVYWWSDEIAPLRSESNAARRQYLRHHRRRQSRDAETEAQLYAVFKENKKTLELAISRAKVKAREELLRTRNEDPWERPYRSQEQALLRGDTCGGGSPATATGGGANRFVSGTTRISASFYDTAEPKTGRGRRHRMRWGSADHFSGVLTGRGQAPGEGYRPRARWCPRPGLGLGSGCPWQGCPAPKGGSPCLSLPSLFRPIVLLDEVGKLFERIIVRRLVQHLTRDGPDLSPNQYGFREDRSTIDAQARVRTLLEEVVFQGGVLLAVSLNIKNAFNTLPFAVIRKALEYHKVPPYLRDIIGAYLEDREIFCVGRNGMAVQRDVQRGVPQGVVLGALLAGTSVFCYVEDTLATARGRASCRLSVVPQRAWH</sequence>
<dbReference type="Pfam" id="PF00078">
    <property type="entry name" value="RVT_1"/>
    <property type="match status" value="1"/>
</dbReference>
<gene>
    <name evidence="4" type="primary">LOC128201268</name>
</gene>
<accession>A0ABM3MQN9</accession>
<dbReference type="RefSeq" id="XP_052753692.1">
    <property type="nucleotide sequence ID" value="XM_052897732.1"/>
</dbReference>
<proteinExistence type="predicted"/>
<name>A0ABM3MQN9_GALME</name>
<evidence type="ECO:0000313" key="3">
    <source>
        <dbReference type="Proteomes" id="UP001652740"/>
    </source>
</evidence>
<dbReference type="PANTHER" id="PTHR19446">
    <property type="entry name" value="REVERSE TRANSCRIPTASES"/>
    <property type="match status" value="1"/>
</dbReference>
<dbReference type="InterPro" id="IPR000477">
    <property type="entry name" value="RT_dom"/>
</dbReference>
<dbReference type="GeneID" id="128201268"/>
<protein>
    <submittedName>
        <fullName evidence="4">Uncharacterized protein LOC128201268</fullName>
    </submittedName>
</protein>
<keyword evidence="3" id="KW-1185">Reference proteome</keyword>
<feature type="domain" description="Reverse transcriptase" evidence="2">
    <location>
        <begin position="294"/>
        <end position="437"/>
    </location>
</feature>
<feature type="region of interest" description="Disordered" evidence="1">
    <location>
        <begin position="56"/>
        <end position="76"/>
    </location>
</feature>
<evidence type="ECO:0000256" key="1">
    <source>
        <dbReference type="SAM" id="MobiDB-lite"/>
    </source>
</evidence>
<feature type="compositionally biased region" description="Low complexity" evidence="1">
    <location>
        <begin position="59"/>
        <end position="71"/>
    </location>
</feature>
<organism evidence="3 4">
    <name type="scientific">Galleria mellonella</name>
    <name type="common">Greater wax moth</name>
    <dbReference type="NCBI Taxonomy" id="7137"/>
    <lineage>
        <taxon>Eukaryota</taxon>
        <taxon>Metazoa</taxon>
        <taxon>Ecdysozoa</taxon>
        <taxon>Arthropoda</taxon>
        <taxon>Hexapoda</taxon>
        <taxon>Insecta</taxon>
        <taxon>Pterygota</taxon>
        <taxon>Neoptera</taxon>
        <taxon>Endopterygota</taxon>
        <taxon>Lepidoptera</taxon>
        <taxon>Glossata</taxon>
        <taxon>Ditrysia</taxon>
        <taxon>Pyraloidea</taxon>
        <taxon>Pyralidae</taxon>
        <taxon>Galleriinae</taxon>
        <taxon>Galleria</taxon>
    </lineage>
</organism>
<evidence type="ECO:0000259" key="2">
    <source>
        <dbReference type="Pfam" id="PF00078"/>
    </source>
</evidence>
<dbReference type="Proteomes" id="UP001652740">
    <property type="component" value="Unplaced"/>
</dbReference>
<reference evidence="4" key="1">
    <citation type="submission" date="2025-08" db="UniProtKB">
        <authorList>
            <consortium name="RefSeq"/>
        </authorList>
    </citation>
    <scope>IDENTIFICATION</scope>
    <source>
        <tissue evidence="4">Whole larvae</tissue>
    </source>
</reference>